<evidence type="ECO:0000256" key="2">
    <source>
        <dbReference type="SAM" id="MobiDB-lite"/>
    </source>
</evidence>
<keyword evidence="1" id="KW-0175">Coiled coil</keyword>
<comment type="caution">
    <text evidence="3">The sequence shown here is derived from an EMBL/GenBank/DDBJ whole genome shotgun (WGS) entry which is preliminary data.</text>
</comment>
<reference evidence="3" key="1">
    <citation type="journal article" date="2023" name="bioRxiv">
        <title>Improved chromosome-level genome assembly for marigold (Tagetes erecta).</title>
        <authorList>
            <person name="Jiang F."/>
            <person name="Yuan L."/>
            <person name="Wang S."/>
            <person name="Wang H."/>
            <person name="Xu D."/>
            <person name="Wang A."/>
            <person name="Fan W."/>
        </authorList>
    </citation>
    <scope>NUCLEOTIDE SEQUENCE</scope>
    <source>
        <strain evidence="3">WSJ</strain>
        <tissue evidence="3">Leaf</tissue>
    </source>
</reference>
<feature type="coiled-coil region" evidence="1">
    <location>
        <begin position="318"/>
        <end position="415"/>
    </location>
</feature>
<proteinExistence type="predicted"/>
<keyword evidence="4" id="KW-1185">Reference proteome</keyword>
<organism evidence="3 4">
    <name type="scientific">Tagetes erecta</name>
    <name type="common">African marigold</name>
    <dbReference type="NCBI Taxonomy" id="13708"/>
    <lineage>
        <taxon>Eukaryota</taxon>
        <taxon>Viridiplantae</taxon>
        <taxon>Streptophyta</taxon>
        <taxon>Embryophyta</taxon>
        <taxon>Tracheophyta</taxon>
        <taxon>Spermatophyta</taxon>
        <taxon>Magnoliopsida</taxon>
        <taxon>eudicotyledons</taxon>
        <taxon>Gunneridae</taxon>
        <taxon>Pentapetalae</taxon>
        <taxon>asterids</taxon>
        <taxon>campanulids</taxon>
        <taxon>Asterales</taxon>
        <taxon>Asteraceae</taxon>
        <taxon>Asteroideae</taxon>
        <taxon>Heliantheae alliance</taxon>
        <taxon>Tageteae</taxon>
        <taxon>Tagetes</taxon>
    </lineage>
</organism>
<protein>
    <submittedName>
        <fullName evidence="3">Uncharacterized protein</fullName>
    </submittedName>
</protein>
<feature type="compositionally biased region" description="Acidic residues" evidence="2">
    <location>
        <begin position="125"/>
        <end position="182"/>
    </location>
</feature>
<dbReference type="EMBL" id="JAUHHV010000005">
    <property type="protein sequence ID" value="KAK1424250.1"/>
    <property type="molecule type" value="Genomic_DNA"/>
</dbReference>
<accession>A0AAD8KJP9</accession>
<evidence type="ECO:0000313" key="3">
    <source>
        <dbReference type="EMBL" id="KAK1424250.1"/>
    </source>
</evidence>
<name>A0AAD8KJP9_TARER</name>
<evidence type="ECO:0000256" key="1">
    <source>
        <dbReference type="SAM" id="Coils"/>
    </source>
</evidence>
<feature type="region of interest" description="Disordered" evidence="2">
    <location>
        <begin position="121"/>
        <end position="182"/>
    </location>
</feature>
<gene>
    <name evidence="3" type="ORF">QVD17_19573</name>
</gene>
<sequence length="1167" mass="134230">MSKWIMNGFVFNLVKGKRFKFLMYPRFLQLMINVAYPIIREEGVVGGILYTEDMNDLSYRKMSIGNVPSVDLFDYMRDIANNEEDVEAVYYHISHGEIVNPEDLVDEVPDNLLDDDEYAARHAEDEEDGSEDDENDDNDSDGEENDDSGNDEDDDSGNEGDDDAESVSEEAENIETTEPMDLEIENVAVEPVASKEPVEVIDVEEVVTEVPKAITVQYVRRRRSKPVIEPVLVEEPKVMEEVLIEPEQIDVVQIAQEVMVDVESIAQIVDEADAGITDPVPVDIPTTSFPVAENIEQILEFSPTIVSSVDENEDKKKIVELEEMVARLLDANEQLKASNDRKKKRFEEFWTIHSQNLKTFKELDADHVKLKVEHEELKAEYEKLKEEHENLKYDYKELKAECNTLDAEKEMLEKWLEETRSKKSGSTSDKDFSDEVIEVTEATQEAKVYYTRARGTTNVGIRVETPIVIPDEAAADSVISDKAEGKRKLDEVPEITGDESCSKKARLEETVQIEPIQSVAVVETEAVELAKADETVIDAEIDKSVQIEPIQSEAVVVEEVPEAVEMVENVPETVTEESSQFEPVQTDNAPMIEALDDLDDIDFTESEPEAEPETNPDHEIPEDLPERFAYLEKMKYNAVYLNGLTVSQINEEYEKCLVAQDKAAADEKEFIIEMGEWTPLQESLNIEDLPPTELYHQNPEEMSSRNMRDWLSSRNYPYRTLKRLKQESLRKIVVSFMKTEKMYNRMFYLDYNNAQYYELTKRHKVLGPKEIPVMALPENAHKKRHELMDMFPSEVKSYNIPMDVRESWHKSATAGDVVRSLLSKGQSIAELLDSMIVPEKSKKVKIIAWKYDEVFDAFMIKRVNGLCDVYHYYSSIFKLEVQDLKELHKLRLINHTHAERGDKCAMLLDVGISRSPKYLDFRGQQEDSAYVQAKKKRKKKKLVVSDDMYLEEFSDEYFDKVTNPGLKVIDGSQVTKPILKVFYNQETFELKIVRNMDGWDKDMITLFSTFELKLLHPSYIDFLRSYRMEKCKDKLAEADRKLFVVMIEVIAAASEKIRVRKALLNSNLVKVDIPEIEFMRVTAKGTLEVQVKGKEIPYEFYANIDFAGLNLDSLRRMNACPILTNESKPRQAKIAEKFKSCIEEALKEQEEFKGKELLDIKEEPEDW</sequence>
<evidence type="ECO:0000313" key="4">
    <source>
        <dbReference type="Proteomes" id="UP001229421"/>
    </source>
</evidence>
<dbReference type="AlphaFoldDB" id="A0AAD8KJP9"/>
<dbReference type="Proteomes" id="UP001229421">
    <property type="component" value="Unassembled WGS sequence"/>
</dbReference>